<dbReference type="PROSITE" id="PS50853">
    <property type="entry name" value="FN3"/>
    <property type="match status" value="10"/>
</dbReference>
<dbReference type="InterPro" id="IPR050964">
    <property type="entry name" value="Striated_Muscle_Regulatory"/>
</dbReference>
<dbReference type="SUPFAM" id="SSF81296">
    <property type="entry name" value="E set domains"/>
    <property type="match status" value="3"/>
</dbReference>
<keyword evidence="8" id="KW-1185">Reference proteome</keyword>
<feature type="repeat" description="Filamin" evidence="2">
    <location>
        <begin position="819"/>
        <end position="924"/>
    </location>
</feature>
<evidence type="ECO:0000256" key="1">
    <source>
        <dbReference type="ARBA" id="ARBA00022737"/>
    </source>
</evidence>
<keyword evidence="4" id="KW-0812">Transmembrane</keyword>
<comment type="caution">
    <text evidence="7">The sequence shown here is derived from an EMBL/GenBank/DDBJ whole genome shotgun (WGS) entry which is preliminary data.</text>
</comment>
<dbReference type="InterPro" id="IPR037524">
    <property type="entry name" value="PA14/GLEYA"/>
</dbReference>
<dbReference type="Pfam" id="PF00041">
    <property type="entry name" value="fn3"/>
    <property type="match status" value="2"/>
</dbReference>
<sequence>MRPPAREAAKKQSFECFDWGLGAVALYASDYVSVRWTGFLLPEHSEEYTFYVNADDSARLWVNGVLLFDKWDECCQEFWGHIALTAGELASIRLEFREVAGNATLSLEWASFSTPRGFISPGQLFKGPVINGAPVLLEVATGTVSAANSEAFGDYLTGARCLESRAFYIQAKDTADNLLKSNQEVFQVTFNGPVTFTVVSAPVNPDAMDGLYKVEYLVNRAGNYRLSVALNGMPIKDSPFEFVARPGRVASEWSTVQGLGSIEFTAGTESEFVVQAKDAYGNALDEEVGEVTASIEWENYDSLTTMTVLDDTPLNNAEFGRYFYGRASYIGFGQYDIKYTALREGTHKLFVKINGGNVYLSPFTLRGSPAAAPYGPASSPAGAIVVRVSSAPPVSQVDEGVCSPSTGGSTGLYECRITPTVSGERLLSVQVDGVEISKLEMVQPLSQLTVTQGPFALFVEPAAVSPANTAVYNVQSSYLAGATVDALVQLRDRFGNNRTSSSATLLFQGRFGPSILAFTDNNDGTVTVKVGTHLAGEHPLQITLAGVQISNTPTPEIPVLSSIARFDGTDCAIPAEIIAGIQHPFQCVPRDTFGNKVVDNNLFIQAEFVNMDDSSAPVITVDGTYSLVDDNYDFPLEIDKVGAYSVVTQLWARGGLIGRYYRTPGFQSLVSLLTDRPHQGLALFEYTRVDPQLDIIWPDQPVATCPEDYFSVHWHGYLLPKATGLHNIRIEADKGARVMVGSSWIIDELASDTAVRASAQVTLTNHVPVYLEIQYKHSAGTAYVRLYWAATDFEDELVPSNNLLHPLNVLALDTTTAVVPQEAAETSVASGASLSTVIAGQDNTFIVHTRDAEDNPRSTDTTSAITGYMGSTPAVPLSFSYLGGGNYTATINPVSAGDFPMHVLVNGPLSPWFRMKMGPPPCSYFAYVSASQPREPQPSARAMAARAYFLAVFAPEGWPTSVAPEYGRYQLWDTIQQVTFFVNTVISKQAVMKFHGVGDPDKTPAEATALQMGRDLLATVIGMGVATPAFTDRYRSAPRSFRMSAEVVNAVGHFVEILAAIFSGIVAFLYLGPALCLVAGTMSGAVRSVILQHFAKGGRLPPGRDPDFGDISLKESNQDRGGKIFGLFIGMGLLLGAIGIGSGAEAEQESLEASLRWFAVLSVVHLLGNVQAVRQLDIATPGEAPQPATLGEARPGGFLRQMFLPKGFPSTVVASYGRFRAWALLQVLIGYPKQVVINMLFWGQVYGVGNAQSSPVTAVLIDIFMTTIDCVMGLLLGLPAVTQSLDYSKKRWFIYSGVLSSETSETHYVLGRCSEFVQLAAALAPSRWFFPIIVLARSLAAFSGTSGSRVGGAIPPAFMRKEKADRKEIELIHVNVANGNQDKLVSVPSGVLSISFLYYLVFSGWHPSLSWQIAVYCALQALSFCSLCGCFRNLPPLPGEALQEPLVGRKVSDVVWEEQNDMDSEVLNSYSGPASNPPALVRSLSIDIVGSPFTTRVEPGPTSAVHSLITGTGLQFAEAGVEGVFYVTLRDAQLNHRGTSIGEPVTLDDSRMNCADQGLGVYRCSYLITQAQTFNVVLRVNGQPVNPVAPHTFPLVINPKPIDSTAGVNYIYAFTTFFPEIRKSTDNSVIFQVRDEFGNDVPDEGNNFMICEADGPEQRTPPFRPPLDIVRHGAGLFRVNLKLDTTGLHKVYCYALNKGGINARYFNNRWVEGVPAISQVDTAIDFNWGEGLVTAESSDYASAQFDGYLQVLTPANYTFYITADDGAKMWMDDELILSQDEAGQFQTRPILLTGDRLYHIQVMYYERTGFARMRLEWSSDQGLVREVIGKDSWFHSRSRLGLFPQQVLVYDKPGPVEAFYHHDFQYDVNQLSWVPPQDSSAKPILGYRLYRDNGMGGAIDNLMATTDENTFSYMDSGLVTGLVYYYRLMAVNGDDGEPVTISAQPSVPPIKPDPALLINTASGSMTFRFTPLTGAASGWSPTIRYTLYRNDGLGGVLRFTYEGDMDGTSMVELMIGGLVEGRQYLFQTSYWSRIGQSPLSDVTAVVCCEFRKPGSPPLNLRRSGDQSNEKISLAWDAVTDIGTSSLIYYRLYMDDGYTEISKNTASGTTTTEFFEFLTPGNPYRFAVAAVNAAGEGPRSERITLTASDVAGQPFDVEATFQSSYRIDLQWKKPLLTGASGMSGYKVWVDDGNGGGINNLIWDGGTKAATLSYSWAPVFSDGTVALLAGHTYRFQVQSVNPTGDGARSNIFSIVAASKPDAPGRPGVDRAATSATAVHISWAAPYNGGSPILGYIVERKSSPTAQWISLTAASDSYTSTTYVDTFQLVARSFYIYRVSAFNLVSVGETFFSPESSIPAAAVPTAPTVSFVTSTETTITVAWDIPTSDLTVTGFRLYVDNVLKYDGAGVSTVRTFTLAGCTTGNMHDFRATAISDAGESGLSASLPRFCARRPYPPAQPTLKSTTLSTVEIQWVPPTNNGGMPISGYKVQRSNNDVYFFGTVQCEQPDGSFLTTLPEDFDSCLDSTAFICPQRRCKYRVLAINGVEDDNFADVSPYLVATAADLPNPPTSVTRDDPPISKTAIEVHWSPVTDAAETGGALVTGYRVYANTGIDDALAMVFDGSGSPSIRSFKHTGLVPGRRYWYQVTSLSSVGEGSRTNISTFLAAEPPAAPLQPRFVTAGFGSITIGLDPPPSDGGSPIVRYVIYRNDGTVNGLLSTQVSVCDMSRTQFDVPDLLLGRDYLIQVQAHADCPYGAGNSLHEYDADGICVNDGDCTLPGARSGIALFTTTDVPDTVTLEKVVQARTSVTFRFDPPPGDGGSPVTSFEPYRDDGLGGDFVRVDVLPTNYFEMDTDLSESGNEYKYTGLVTGRRYNFFVASCNKRGCRSGVIFGPLTAAAAPDQPEPPLATATSAVPPMINLTWTPPDNGGMPILKTEIQRDDGQAFPGLPCSGGREMPSALAQLEGGGFAQAPVSSRKGLGGPVSGISAQDLPTDSPVRPSVSKASPGADLSCAELRRVDGRIPQSVDFEAEILAKRVAAGDASEDSLDEAAHLLLQALPAAMDPYGFKIPPPSAWAEQEVDGQLQLLIGAAKRPCQVQDGVFSLLAEVDAPDLTYSDTSVTAGLTYRYRIRMHHEQSASDFSNLATFVAAGLPDQPAAVTLVSQSKSEITVSWTTPAANGADVYQFILRRDDGLGSTLTPIYRGAATIFTSADLATGRYYSFSIAARNAAGEGPASQVQRFLSASMPSPVGQPALQTSSCTGGSISFKWSVPEDDGGCPVIRYRILRDGAATGTEVSSTTVTYFTAGLECATSYLWSVEAKNCLDIWGRRPSV</sequence>
<dbReference type="PROSITE" id="PS50194">
    <property type="entry name" value="FILAMIN_REPEAT"/>
    <property type="match status" value="4"/>
</dbReference>
<feature type="domain" description="Fibronectin type-III" evidence="5">
    <location>
        <begin position="3152"/>
        <end position="3245"/>
    </location>
</feature>
<dbReference type="Pfam" id="PF00630">
    <property type="entry name" value="Filamin"/>
    <property type="match status" value="2"/>
</dbReference>
<dbReference type="Gene3D" id="2.60.40.10">
    <property type="entry name" value="Immunoglobulins"/>
    <property type="match status" value="15"/>
</dbReference>
<feature type="repeat" description="Filamin" evidence="2">
    <location>
        <begin position="1499"/>
        <end position="1595"/>
    </location>
</feature>
<feature type="domain" description="PA14" evidence="6">
    <location>
        <begin position="1"/>
        <end position="123"/>
    </location>
</feature>
<dbReference type="CDD" id="cd00063">
    <property type="entry name" value="FN3"/>
    <property type="match status" value="10"/>
</dbReference>
<dbReference type="InterPro" id="IPR011658">
    <property type="entry name" value="PA14_dom"/>
</dbReference>
<feature type="repeat" description="Filamin" evidence="2">
    <location>
        <begin position="255"/>
        <end position="367"/>
    </location>
</feature>
<dbReference type="SMART" id="SM00557">
    <property type="entry name" value="IG_FLMN"/>
    <property type="match status" value="3"/>
</dbReference>
<feature type="domain" description="PA14" evidence="6">
    <location>
        <begin position="1696"/>
        <end position="1832"/>
    </location>
</feature>
<feature type="domain" description="PA14" evidence="6">
    <location>
        <begin position="651"/>
        <end position="802"/>
    </location>
</feature>
<dbReference type="PANTHER" id="PTHR13817:SF73">
    <property type="entry name" value="FIBRONECTIN TYPE-III DOMAIN-CONTAINING PROTEIN"/>
    <property type="match status" value="1"/>
</dbReference>
<dbReference type="InterPro" id="IPR036116">
    <property type="entry name" value="FN3_sf"/>
</dbReference>
<feature type="transmembrane region" description="Helical" evidence="4">
    <location>
        <begin position="1057"/>
        <end position="1078"/>
    </location>
</feature>
<feature type="domain" description="Fibronectin type-III" evidence="5">
    <location>
        <begin position="2669"/>
        <end position="2765"/>
    </location>
</feature>
<evidence type="ECO:0000313" key="8">
    <source>
        <dbReference type="Proteomes" id="UP000186817"/>
    </source>
</evidence>
<feature type="domain" description="Fibronectin type-III" evidence="5">
    <location>
        <begin position="2565"/>
        <end position="2666"/>
    </location>
</feature>
<evidence type="ECO:0000259" key="5">
    <source>
        <dbReference type="PROSITE" id="PS50853"/>
    </source>
</evidence>
<keyword evidence="4" id="KW-1133">Transmembrane helix</keyword>
<dbReference type="Gene3D" id="3.90.182.10">
    <property type="entry name" value="Toxin - Anthrax Protective Antigen,domain 1"/>
    <property type="match status" value="3"/>
</dbReference>
<feature type="domain" description="Fibronectin type-III" evidence="5">
    <location>
        <begin position="1852"/>
        <end position="1950"/>
    </location>
</feature>
<dbReference type="SUPFAM" id="SSF49265">
    <property type="entry name" value="Fibronectin type III"/>
    <property type="match status" value="8"/>
</dbReference>
<evidence type="ECO:0000256" key="2">
    <source>
        <dbReference type="PROSITE-ProRule" id="PRU00087"/>
    </source>
</evidence>
<evidence type="ECO:0000259" key="6">
    <source>
        <dbReference type="PROSITE" id="PS51820"/>
    </source>
</evidence>
<keyword evidence="1" id="KW-0677">Repeat</keyword>
<dbReference type="InterPro" id="IPR001298">
    <property type="entry name" value="Filamin/ABP280_rpt"/>
</dbReference>
<evidence type="ECO:0000256" key="4">
    <source>
        <dbReference type="SAM" id="Phobius"/>
    </source>
</evidence>
<evidence type="ECO:0000313" key="7">
    <source>
        <dbReference type="EMBL" id="OLP96486.1"/>
    </source>
</evidence>
<organism evidence="7 8">
    <name type="scientific">Symbiodinium microadriaticum</name>
    <name type="common">Dinoflagellate</name>
    <name type="synonym">Zooxanthella microadriatica</name>
    <dbReference type="NCBI Taxonomy" id="2951"/>
    <lineage>
        <taxon>Eukaryota</taxon>
        <taxon>Sar</taxon>
        <taxon>Alveolata</taxon>
        <taxon>Dinophyceae</taxon>
        <taxon>Suessiales</taxon>
        <taxon>Symbiodiniaceae</taxon>
        <taxon>Symbiodinium</taxon>
    </lineage>
</organism>
<dbReference type="Proteomes" id="UP000186817">
    <property type="component" value="Unassembled WGS sequence"/>
</dbReference>
<dbReference type="Pfam" id="PF04884">
    <property type="entry name" value="UVB_sens_prot"/>
    <property type="match status" value="2"/>
</dbReference>
<dbReference type="InterPro" id="IPR017868">
    <property type="entry name" value="Filamin/ABP280_repeat-like"/>
</dbReference>
<dbReference type="OrthoDB" id="504170at2759"/>
<dbReference type="SMART" id="SM00758">
    <property type="entry name" value="PA14"/>
    <property type="match status" value="3"/>
</dbReference>
<feature type="domain" description="Fibronectin type-III" evidence="5">
    <location>
        <begin position="3246"/>
        <end position="3330"/>
    </location>
</feature>
<keyword evidence="4" id="KW-0472">Membrane</keyword>
<feature type="domain" description="Fibronectin type-III" evidence="5">
    <location>
        <begin position="2056"/>
        <end position="2149"/>
    </location>
</feature>
<feature type="repeat" description="Filamin" evidence="2">
    <location>
        <begin position="141"/>
        <end position="244"/>
    </location>
</feature>
<accession>A0A1Q9DMU2</accession>
<feature type="region of interest" description="Disordered" evidence="3">
    <location>
        <begin position="2968"/>
        <end position="3004"/>
    </location>
</feature>
<dbReference type="InterPro" id="IPR013783">
    <property type="entry name" value="Ig-like_fold"/>
</dbReference>
<dbReference type="SUPFAM" id="SSF56988">
    <property type="entry name" value="Anthrax protective antigen"/>
    <property type="match status" value="3"/>
</dbReference>
<feature type="domain" description="Fibronectin type-III" evidence="5">
    <location>
        <begin position="2453"/>
        <end position="2561"/>
    </location>
</feature>
<dbReference type="SMART" id="SM00060">
    <property type="entry name" value="FN3"/>
    <property type="match status" value="12"/>
</dbReference>
<dbReference type="InterPro" id="IPR003961">
    <property type="entry name" value="FN3_dom"/>
</dbReference>
<dbReference type="PANTHER" id="PTHR13817">
    <property type="entry name" value="TITIN"/>
    <property type="match status" value="1"/>
</dbReference>
<reference evidence="7 8" key="1">
    <citation type="submission" date="2016-02" db="EMBL/GenBank/DDBJ databases">
        <title>Genome analysis of coral dinoflagellate symbionts highlights evolutionary adaptations to a symbiotic lifestyle.</title>
        <authorList>
            <person name="Aranda M."/>
            <person name="Li Y."/>
            <person name="Liew Y.J."/>
            <person name="Baumgarten S."/>
            <person name="Simakov O."/>
            <person name="Wilson M."/>
            <person name="Piel J."/>
            <person name="Ashoor H."/>
            <person name="Bougouffa S."/>
            <person name="Bajic V.B."/>
            <person name="Ryu T."/>
            <person name="Ravasi T."/>
            <person name="Bayer T."/>
            <person name="Micklem G."/>
            <person name="Kim H."/>
            <person name="Bhak J."/>
            <person name="Lajeunesse T.C."/>
            <person name="Voolstra C.R."/>
        </authorList>
    </citation>
    <scope>NUCLEOTIDE SEQUENCE [LARGE SCALE GENOMIC DNA]</scope>
    <source>
        <strain evidence="7 8">CCMP2467</strain>
    </source>
</reference>
<dbReference type="InterPro" id="IPR014756">
    <property type="entry name" value="Ig_E-set"/>
</dbReference>
<feature type="transmembrane region" description="Helical" evidence="4">
    <location>
        <begin position="1124"/>
        <end position="1144"/>
    </location>
</feature>
<dbReference type="InterPro" id="IPR054549">
    <property type="entry name" value="UVB_sens_RUS_dom"/>
</dbReference>
<feature type="domain" description="Fibronectin type-III" evidence="5">
    <location>
        <begin position="2789"/>
        <end position="2898"/>
    </location>
</feature>
<dbReference type="PROSITE" id="PS51820">
    <property type="entry name" value="PA14"/>
    <property type="match status" value="3"/>
</dbReference>
<protein>
    <submittedName>
        <fullName evidence="7">Titin</fullName>
    </submittedName>
</protein>
<gene>
    <name evidence="7" type="primary">Ttn</name>
    <name evidence="7" type="ORF">AK812_SmicGene21280</name>
</gene>
<name>A0A1Q9DMU2_SYMMI</name>
<proteinExistence type="predicted"/>
<dbReference type="Pfam" id="PF07691">
    <property type="entry name" value="PA14"/>
    <property type="match status" value="3"/>
</dbReference>
<feature type="domain" description="Fibronectin type-III" evidence="5">
    <location>
        <begin position="2260"/>
        <end position="2365"/>
    </location>
</feature>
<feature type="domain" description="Fibronectin type-III" evidence="5">
    <location>
        <begin position="2152"/>
        <end position="2259"/>
    </location>
</feature>
<evidence type="ECO:0000256" key="3">
    <source>
        <dbReference type="SAM" id="MobiDB-lite"/>
    </source>
</evidence>
<dbReference type="EMBL" id="LSRX01000466">
    <property type="protein sequence ID" value="OLP96486.1"/>
    <property type="molecule type" value="Genomic_DNA"/>
</dbReference>